<accession>A0ABD7ILM3</accession>
<dbReference type="Pfam" id="PF08747">
    <property type="entry name" value="BrxB"/>
    <property type="match status" value="1"/>
</dbReference>
<organism evidence="2 4">
    <name type="scientific">Lactiplantibacillus pentosus</name>
    <name type="common">Lactobacillus pentosus</name>
    <dbReference type="NCBI Taxonomy" id="1589"/>
    <lineage>
        <taxon>Bacteria</taxon>
        <taxon>Bacillati</taxon>
        <taxon>Bacillota</taxon>
        <taxon>Bacilli</taxon>
        <taxon>Lactobacillales</taxon>
        <taxon>Lactobacillaceae</taxon>
        <taxon>Lactiplantibacillus</taxon>
    </lineage>
</organism>
<reference evidence="2 4" key="2">
    <citation type="submission" date="2018-10" db="EMBL/GenBank/DDBJ databases">
        <title>Genome sequences of five Lactobacillus pentosus strains isolated from brines of traditionally fermented spanish-style green table olives and differences between them.</title>
        <authorList>
            <person name="Jimenez Diaz R."/>
        </authorList>
    </citation>
    <scope>NUCLEOTIDE SEQUENCE [LARGE SCALE GENOMIC DNA]</scope>
    <source>
        <strain evidence="2 4">IG10</strain>
    </source>
</reference>
<comment type="caution">
    <text evidence="2">The sequence shown here is derived from an EMBL/GenBank/DDBJ whole genome shotgun (WGS) entry which is preliminary data.</text>
</comment>
<evidence type="ECO:0000313" key="2">
    <source>
        <dbReference type="EMBL" id="RMW43350.1"/>
    </source>
</evidence>
<evidence type="ECO:0000313" key="1">
    <source>
        <dbReference type="EMBL" id="PRO95333.1"/>
    </source>
</evidence>
<dbReference type="Proteomes" id="UP000276249">
    <property type="component" value="Unassembled WGS sequence"/>
</dbReference>
<evidence type="ECO:0000313" key="4">
    <source>
        <dbReference type="Proteomes" id="UP000276249"/>
    </source>
</evidence>
<sequence length="195" mass="22790">MIKIESTTTKLEHLQKKIMNQDFQESRGLSNEVSYYILGYAPEDQPLVREAIDKMEMRFNQASVGVDIIEFNVYQIMWKLLDEIGIRQNVFDMEKDEGIEYLTEQLNNVLKMTDSENLFVAYMEKHLHTENSVIFLTGIGEIFPLIRAHKILNTMHQIISAVPVILFYPGEYNSLSLSMFGETKEDNYYRAFQIN</sequence>
<dbReference type="EMBL" id="PVOB01000065">
    <property type="protein sequence ID" value="PRO95333.1"/>
    <property type="molecule type" value="Genomic_DNA"/>
</dbReference>
<keyword evidence="3" id="KW-1185">Reference proteome</keyword>
<dbReference type="EMBL" id="RDCJ01000114">
    <property type="protein sequence ID" value="RMW43350.1"/>
    <property type="molecule type" value="Genomic_DNA"/>
</dbReference>
<evidence type="ECO:0000313" key="3">
    <source>
        <dbReference type="Proteomes" id="UP000238378"/>
    </source>
</evidence>
<dbReference type="InterPro" id="IPR014858">
    <property type="entry name" value="BrxB"/>
</dbReference>
<dbReference type="AlphaFoldDB" id="A0ABD7ILM3"/>
<protein>
    <submittedName>
        <fullName evidence="2">DUF1788 domain-containing protein</fullName>
    </submittedName>
</protein>
<dbReference type="RefSeq" id="WP_105920580.1">
    <property type="nucleotide sequence ID" value="NZ_JAGPNN010000002.1"/>
</dbReference>
<gene>
    <name evidence="1" type="ORF">C6Y08_05030</name>
    <name evidence="2" type="ORF">D6U18_15985</name>
</gene>
<dbReference type="Proteomes" id="UP000238378">
    <property type="component" value="Unassembled WGS sequence"/>
</dbReference>
<proteinExistence type="predicted"/>
<reference evidence="1 3" key="1">
    <citation type="submission" date="2018-03" db="EMBL/GenBank/DDBJ databases">
        <title>Draft Genome Sequences of six Lactobacillus pentosus Strains Isolated from Brines of Traditionally Fermented Spanish-Style Green Table Olives.</title>
        <authorList>
            <person name="Calero-Delgado B."/>
            <person name="Martin-Platero A.M."/>
            <person name="Perez-Pulido A.J."/>
            <person name="Benitez-Cabello A."/>
            <person name="Casimiro-Soriguer C.S."/>
            <person name="Martinez-Bueno M."/>
            <person name="Arroyo-Lopez F.N."/>
            <person name="Rodriguez-Gomez F."/>
            <person name="Bautista-Gallego J."/>
            <person name="Garrido-Fernandez A."/>
            <person name="Jimenez-Diaz R."/>
        </authorList>
    </citation>
    <scope>NUCLEOTIDE SEQUENCE [LARGE SCALE GENOMIC DNA]</scope>
    <source>
        <strain evidence="1 3">IG2</strain>
    </source>
</reference>
<name>A0ABD7ILM3_LACPE</name>